<dbReference type="STRING" id="485913.Krac_5459"/>
<feature type="domain" description="AB hydrolase-1" evidence="1">
    <location>
        <begin position="37"/>
        <end position="255"/>
    </location>
</feature>
<dbReference type="OrthoDB" id="63519at2"/>
<protein>
    <submittedName>
        <fullName evidence="2">Hydrolase</fullName>
    </submittedName>
</protein>
<gene>
    <name evidence="2" type="ORF">Krac_5459</name>
</gene>
<comment type="caution">
    <text evidence="2">The sequence shown here is derived from an EMBL/GenBank/DDBJ whole genome shotgun (WGS) entry which is preliminary data.</text>
</comment>
<dbReference type="InterPro" id="IPR029058">
    <property type="entry name" value="AB_hydrolase_fold"/>
</dbReference>
<name>D6TW40_KTERA</name>
<evidence type="ECO:0000259" key="1">
    <source>
        <dbReference type="Pfam" id="PF12697"/>
    </source>
</evidence>
<evidence type="ECO:0000313" key="2">
    <source>
        <dbReference type="EMBL" id="EFH84423.1"/>
    </source>
</evidence>
<dbReference type="PANTHER" id="PTHR43194:SF5">
    <property type="entry name" value="PIMELOYL-[ACYL-CARRIER PROTEIN] METHYL ESTER ESTERASE"/>
    <property type="match status" value="1"/>
</dbReference>
<dbReference type="InterPro" id="IPR050228">
    <property type="entry name" value="Carboxylesterase_BioH"/>
</dbReference>
<dbReference type="AlphaFoldDB" id="D6TW40"/>
<accession>D6TW40</accession>
<keyword evidence="3" id="KW-1185">Reference proteome</keyword>
<organism evidence="2 3">
    <name type="scientific">Ktedonobacter racemifer DSM 44963</name>
    <dbReference type="NCBI Taxonomy" id="485913"/>
    <lineage>
        <taxon>Bacteria</taxon>
        <taxon>Bacillati</taxon>
        <taxon>Chloroflexota</taxon>
        <taxon>Ktedonobacteria</taxon>
        <taxon>Ktedonobacterales</taxon>
        <taxon>Ktedonobacteraceae</taxon>
        <taxon>Ktedonobacter</taxon>
    </lineage>
</organism>
<dbReference type="Proteomes" id="UP000004508">
    <property type="component" value="Unassembled WGS sequence"/>
</dbReference>
<reference evidence="2 3" key="1">
    <citation type="journal article" date="2011" name="Stand. Genomic Sci.">
        <title>Non-contiguous finished genome sequence and contextual data of the filamentous soil bacterium Ktedonobacter racemifer type strain (SOSP1-21).</title>
        <authorList>
            <person name="Chang Y.J."/>
            <person name="Land M."/>
            <person name="Hauser L."/>
            <person name="Chertkov O."/>
            <person name="Del Rio T.G."/>
            <person name="Nolan M."/>
            <person name="Copeland A."/>
            <person name="Tice H."/>
            <person name="Cheng J.F."/>
            <person name="Lucas S."/>
            <person name="Han C."/>
            <person name="Goodwin L."/>
            <person name="Pitluck S."/>
            <person name="Ivanova N."/>
            <person name="Ovchinikova G."/>
            <person name="Pati A."/>
            <person name="Chen A."/>
            <person name="Palaniappan K."/>
            <person name="Mavromatis K."/>
            <person name="Liolios K."/>
            <person name="Brettin T."/>
            <person name="Fiebig A."/>
            <person name="Rohde M."/>
            <person name="Abt B."/>
            <person name="Goker M."/>
            <person name="Detter J.C."/>
            <person name="Woyke T."/>
            <person name="Bristow J."/>
            <person name="Eisen J.A."/>
            <person name="Markowitz V."/>
            <person name="Hugenholtz P."/>
            <person name="Kyrpides N.C."/>
            <person name="Klenk H.P."/>
            <person name="Lapidus A."/>
        </authorList>
    </citation>
    <scope>NUCLEOTIDE SEQUENCE [LARGE SCALE GENOMIC DNA]</scope>
    <source>
        <strain evidence="3">DSM 44963</strain>
    </source>
</reference>
<dbReference type="EMBL" id="ADVG01000003">
    <property type="protein sequence ID" value="EFH84423.1"/>
    <property type="molecule type" value="Genomic_DNA"/>
</dbReference>
<dbReference type="Gene3D" id="3.40.50.1820">
    <property type="entry name" value="alpha/beta hydrolase"/>
    <property type="match status" value="1"/>
</dbReference>
<dbReference type="Pfam" id="PF12697">
    <property type="entry name" value="Abhydrolase_6"/>
    <property type="match status" value="1"/>
</dbReference>
<dbReference type="InParanoid" id="D6TW40"/>
<keyword evidence="2" id="KW-0378">Hydrolase</keyword>
<dbReference type="PANTHER" id="PTHR43194">
    <property type="entry name" value="HYDROLASE ALPHA/BETA FOLD FAMILY"/>
    <property type="match status" value="1"/>
</dbReference>
<sequence>MATVIAQNTVLSKDGTVIEYSQVGQGPALILVDGALCYREFGPSKALAAMLSPHFTVVTYDRRGRGESGDTLPYAVEREVEDLEALIEAVGGTAFVAGQSSGSALAIEAANRLSGITKLALYEAPFVVDDTGKPVTQAFLARLKELVVENQRTEAVKLFMKQVGTPGFMVSIMPLMPMWPKLKAVAHTLPYDIRTLVDYGAGKPLPRTLGASITASTLVMDGGKSPTWMRHSMQALAQTLPNANYHTLAGQTHMVKAEALAPVLVEFFTA</sequence>
<evidence type="ECO:0000313" key="3">
    <source>
        <dbReference type="Proteomes" id="UP000004508"/>
    </source>
</evidence>
<proteinExistence type="predicted"/>
<dbReference type="eggNOG" id="COG2267">
    <property type="taxonomic scope" value="Bacteria"/>
</dbReference>
<dbReference type="RefSeq" id="WP_007915940.1">
    <property type="nucleotide sequence ID" value="NZ_ADVG01000003.1"/>
</dbReference>
<dbReference type="GO" id="GO:0016787">
    <property type="term" value="F:hydrolase activity"/>
    <property type="evidence" value="ECO:0007669"/>
    <property type="project" value="UniProtKB-KW"/>
</dbReference>
<dbReference type="SUPFAM" id="SSF53474">
    <property type="entry name" value="alpha/beta-Hydrolases"/>
    <property type="match status" value="1"/>
</dbReference>
<dbReference type="InterPro" id="IPR000073">
    <property type="entry name" value="AB_hydrolase_1"/>
</dbReference>